<reference evidence="1" key="2">
    <citation type="submission" date="2020-09" db="EMBL/GenBank/DDBJ databases">
        <authorList>
            <person name="Sun Q."/>
            <person name="Ohkuma M."/>
        </authorList>
    </citation>
    <scope>NUCLEOTIDE SEQUENCE</scope>
    <source>
        <strain evidence="1">JCM 4335</strain>
    </source>
</reference>
<gene>
    <name evidence="1" type="ORF">GCM10010249_30980</name>
</gene>
<name>A0A918EJX5_9ACTN</name>
<organism evidence="1 2">
    <name type="scientific">Streptomyces roseolilacinus</name>
    <dbReference type="NCBI Taxonomy" id="66904"/>
    <lineage>
        <taxon>Bacteria</taxon>
        <taxon>Bacillati</taxon>
        <taxon>Actinomycetota</taxon>
        <taxon>Actinomycetes</taxon>
        <taxon>Kitasatosporales</taxon>
        <taxon>Streptomycetaceae</taxon>
        <taxon>Streptomyces</taxon>
    </lineage>
</organism>
<comment type="caution">
    <text evidence="1">The sequence shown here is derived from an EMBL/GenBank/DDBJ whole genome shotgun (WGS) entry which is preliminary data.</text>
</comment>
<dbReference type="RefSeq" id="WP_189534041.1">
    <property type="nucleotide sequence ID" value="NZ_BMSV01000005.1"/>
</dbReference>
<accession>A0A918EJX5</accession>
<evidence type="ECO:0000313" key="2">
    <source>
        <dbReference type="Proteomes" id="UP000654123"/>
    </source>
</evidence>
<protein>
    <submittedName>
        <fullName evidence="1">Uncharacterized protein</fullName>
    </submittedName>
</protein>
<reference evidence="1" key="1">
    <citation type="journal article" date="2014" name="Int. J. Syst. Evol. Microbiol.">
        <title>Complete genome sequence of Corynebacterium casei LMG S-19264T (=DSM 44701T), isolated from a smear-ripened cheese.</title>
        <authorList>
            <consortium name="US DOE Joint Genome Institute (JGI-PGF)"/>
            <person name="Walter F."/>
            <person name="Albersmeier A."/>
            <person name="Kalinowski J."/>
            <person name="Ruckert C."/>
        </authorList>
    </citation>
    <scope>NUCLEOTIDE SEQUENCE</scope>
    <source>
        <strain evidence="1">JCM 4335</strain>
    </source>
</reference>
<evidence type="ECO:0000313" key="1">
    <source>
        <dbReference type="EMBL" id="GGQ10090.1"/>
    </source>
</evidence>
<sequence length="378" mass="40845">MTGRSEGRAERALPVPPVIRSRRELAERGVAFPAVDVAPTRLPITPGGATYQMAQSLAWLDDRHFAVGRWDGSLSVFAYTSSQPYAGSLITKAANSPAFQGVRTVVPVSDRSFATSNDDRSLALWSSPGGTWSDLRLTGTFAYPPSLGAATGGRTVTTGNRTVVIGHTSGHLSVWRHLAGPNRLEFVRSVDLRNPEPVNPWGLHDIHAVEVLDGRDGTDRVITGSEDGYVCVVEVPSGEVLSRTVYNPDAQRGINDLDVRGDSLLVANCSVGADDHNLWYYTVDRGTWGIVLRDRARLVADADRPQVFNFNTVWGAYSGGPCWFASTEEGALWMGTADTGIDVLGYQEVTSPLGSALGWNDAPGRLVMVAHDLYEFDT</sequence>
<dbReference type="SUPFAM" id="SSF50978">
    <property type="entry name" value="WD40 repeat-like"/>
    <property type="match status" value="1"/>
</dbReference>
<dbReference type="InterPro" id="IPR015943">
    <property type="entry name" value="WD40/YVTN_repeat-like_dom_sf"/>
</dbReference>
<proteinExistence type="predicted"/>
<keyword evidence="2" id="KW-1185">Reference proteome</keyword>
<dbReference type="AlphaFoldDB" id="A0A918EJX5"/>
<dbReference type="EMBL" id="BMSV01000005">
    <property type="protein sequence ID" value="GGQ10090.1"/>
    <property type="molecule type" value="Genomic_DNA"/>
</dbReference>
<dbReference type="Proteomes" id="UP000654123">
    <property type="component" value="Unassembled WGS sequence"/>
</dbReference>
<dbReference type="InterPro" id="IPR036322">
    <property type="entry name" value="WD40_repeat_dom_sf"/>
</dbReference>
<dbReference type="Gene3D" id="2.130.10.10">
    <property type="entry name" value="YVTN repeat-like/Quinoprotein amine dehydrogenase"/>
    <property type="match status" value="1"/>
</dbReference>